<proteinExistence type="inferred from homology"/>
<dbReference type="Proteomes" id="UP000236161">
    <property type="component" value="Unassembled WGS sequence"/>
</dbReference>
<dbReference type="STRING" id="1088818.A0A2H9ZSF7"/>
<feature type="compositionally biased region" description="Low complexity" evidence="10">
    <location>
        <begin position="47"/>
        <end position="67"/>
    </location>
</feature>
<dbReference type="EMBL" id="KZ454427">
    <property type="protein sequence ID" value="PKA46208.1"/>
    <property type="molecule type" value="Genomic_DNA"/>
</dbReference>
<feature type="compositionally biased region" description="Basic residues" evidence="10">
    <location>
        <begin position="1"/>
        <end position="12"/>
    </location>
</feature>
<dbReference type="PANTHER" id="PTHR46681:SF1">
    <property type="entry name" value="KINETOCHORE PROTEIN NDC80 HOMOLOG"/>
    <property type="match status" value="1"/>
</dbReference>
<dbReference type="Gene3D" id="1.10.418.30">
    <property type="entry name" value="Ncd80 complex, Ncd80 subunit"/>
    <property type="match status" value="1"/>
</dbReference>
<evidence type="ECO:0000256" key="6">
    <source>
        <dbReference type="ARBA" id="ARBA00023306"/>
    </source>
</evidence>
<dbReference type="InterPro" id="IPR038273">
    <property type="entry name" value="Ndc80_sf"/>
</dbReference>
<keyword evidence="13" id="KW-1185">Reference proteome</keyword>
<feature type="region of interest" description="Disordered" evidence="10">
    <location>
        <begin position="1"/>
        <end position="67"/>
    </location>
</feature>
<evidence type="ECO:0000256" key="3">
    <source>
        <dbReference type="ARBA" id="ARBA00022618"/>
    </source>
</evidence>
<evidence type="ECO:0000256" key="1">
    <source>
        <dbReference type="ARBA" id="ARBA00007050"/>
    </source>
</evidence>
<feature type="coiled-coil region" evidence="9">
    <location>
        <begin position="453"/>
        <end position="487"/>
    </location>
</feature>
<comment type="function">
    <text evidence="8">Acts as a component of the essential kinetochore-associated NDC80 complex, which is required for chromosome segregation and spindle checkpoint activity.</text>
</comment>
<evidence type="ECO:0000256" key="4">
    <source>
        <dbReference type="ARBA" id="ARBA00022776"/>
    </source>
</evidence>
<keyword evidence="4 8" id="KW-0498">Mitosis</keyword>
<sequence>MAMRGGGRKRMPRSYIDDAGATVRRPAPSPSPSIFDYPTTIGRESDASSLCSSRPSSAGGPPSHASSTAASVIVAPSDRAACLRAINSYLASLTPSIHLKHPLPSTRDIFEALRLLLGNIGLDYALSELDRDLPPLLAALRCPIKLTKSALKTPSTPHAWPSILSVLHWLTQLARASDYLSSSQSPPRSSEYDIQGYIVRSYSLFLSGDDEAAAQLDAEYLEMAERHADTAAQSFEALESEVPQHEAKLREIAAAPSRLEAIEAERAAVVEDVNKFRNVVDNFSEKMVKMRNSLEEKERELEVKEMERRKLDEENEGLRQRVQGQAMSMRDVERMNREMQAVERDIVDGESRRNEIEEKSWVFNTEVERKYREIVAMAEQCNQAIRKLKLGNGFQLVLKDKGSSAAEVMGVDYKTLLKPALSALSEELKKSMASNLEELIDLQKRSHSNDMMLEEKRVRCSSLQEQIQEADARMDMLKREMEGHASNCASEAEKSLKDFAMKQEQVDILEKEAQEFLLKSKEKLQIVIRESGEETQLCAQELLALIDSVSQYKEFMASTISGIREGTQVVAAAVKEASIK</sequence>
<dbReference type="InterPro" id="IPR055260">
    <property type="entry name" value="Ndc80_CH"/>
</dbReference>
<accession>A0A2H9ZSF7</accession>
<dbReference type="Pfam" id="PF03801">
    <property type="entry name" value="Ndc80_HEC"/>
    <property type="match status" value="1"/>
</dbReference>
<dbReference type="GO" id="GO:0005634">
    <property type="term" value="C:nucleus"/>
    <property type="evidence" value="ECO:0007669"/>
    <property type="project" value="UniProtKB-SubCell"/>
</dbReference>
<keyword evidence="8" id="KW-0539">Nucleus</keyword>
<evidence type="ECO:0000313" key="13">
    <source>
        <dbReference type="Proteomes" id="UP000236161"/>
    </source>
</evidence>
<feature type="coiled-coil region" evidence="9">
    <location>
        <begin position="221"/>
        <end position="255"/>
    </location>
</feature>
<evidence type="ECO:0000259" key="11">
    <source>
        <dbReference type="Pfam" id="PF03801"/>
    </source>
</evidence>
<keyword evidence="5 9" id="KW-0175">Coiled coil</keyword>
<evidence type="ECO:0000256" key="2">
    <source>
        <dbReference type="ARBA" id="ARBA00022454"/>
    </source>
</evidence>
<dbReference type="AlphaFoldDB" id="A0A2H9ZSF7"/>
<dbReference type="PANTHER" id="PTHR46681">
    <property type="entry name" value="KINETOCHORE PROTEIN NDC80 HOMOLOG"/>
    <property type="match status" value="1"/>
</dbReference>
<dbReference type="GO" id="GO:0031262">
    <property type="term" value="C:Ndc80 complex"/>
    <property type="evidence" value="ECO:0007669"/>
    <property type="project" value="UniProtKB-UniRule"/>
</dbReference>
<keyword evidence="7 8" id="KW-0137">Centromere</keyword>
<keyword evidence="6 8" id="KW-0131">Cell cycle</keyword>
<dbReference type="InterPro" id="IPR055307">
    <property type="entry name" value="NDC80_plants"/>
</dbReference>
<dbReference type="OrthoDB" id="7459479at2759"/>
<evidence type="ECO:0000256" key="10">
    <source>
        <dbReference type="SAM" id="MobiDB-lite"/>
    </source>
</evidence>
<evidence type="ECO:0000256" key="7">
    <source>
        <dbReference type="ARBA" id="ARBA00023328"/>
    </source>
</evidence>
<feature type="coiled-coil region" evidence="9">
    <location>
        <begin position="280"/>
        <end position="359"/>
    </location>
</feature>
<comment type="subunit">
    <text evidence="8">Component of the NDC80 complex.</text>
</comment>
<gene>
    <name evidence="12" type="ORF">AXF42_Ash015501</name>
</gene>
<reference evidence="12 13" key="1">
    <citation type="journal article" date="2017" name="Nature">
        <title>The Apostasia genome and the evolution of orchids.</title>
        <authorList>
            <person name="Zhang G.Q."/>
            <person name="Liu K.W."/>
            <person name="Li Z."/>
            <person name="Lohaus R."/>
            <person name="Hsiao Y.Y."/>
            <person name="Niu S.C."/>
            <person name="Wang J.Y."/>
            <person name="Lin Y.C."/>
            <person name="Xu Q."/>
            <person name="Chen L.J."/>
            <person name="Yoshida K."/>
            <person name="Fujiwara S."/>
            <person name="Wang Z.W."/>
            <person name="Zhang Y.Q."/>
            <person name="Mitsuda N."/>
            <person name="Wang M."/>
            <person name="Liu G.H."/>
            <person name="Pecoraro L."/>
            <person name="Huang H.X."/>
            <person name="Xiao X.J."/>
            <person name="Lin M."/>
            <person name="Wu X.Y."/>
            <person name="Wu W.L."/>
            <person name="Chen Y.Y."/>
            <person name="Chang S.B."/>
            <person name="Sakamoto S."/>
            <person name="Ohme-Takagi M."/>
            <person name="Yagi M."/>
            <person name="Zeng S.J."/>
            <person name="Shen C.Y."/>
            <person name="Yeh C.M."/>
            <person name="Luo Y.B."/>
            <person name="Tsai W.C."/>
            <person name="Van de Peer Y."/>
            <person name="Liu Z.J."/>
        </authorList>
    </citation>
    <scope>NUCLEOTIDE SEQUENCE [LARGE SCALE GENOMIC DNA]</scope>
    <source>
        <strain evidence="13">cv. Shenzhen</strain>
        <tissue evidence="12">Stem</tissue>
    </source>
</reference>
<name>A0A2H9ZSF7_9ASPA</name>
<dbReference type="GO" id="GO:0051315">
    <property type="term" value="P:attachment of mitotic spindle microtubules to kinetochore"/>
    <property type="evidence" value="ECO:0007669"/>
    <property type="project" value="UniProtKB-UniRule"/>
</dbReference>
<evidence type="ECO:0000256" key="9">
    <source>
        <dbReference type="SAM" id="Coils"/>
    </source>
</evidence>
<evidence type="ECO:0000313" key="12">
    <source>
        <dbReference type="EMBL" id="PKA46208.1"/>
    </source>
</evidence>
<keyword evidence="2 8" id="KW-0158">Chromosome</keyword>
<comment type="similarity">
    <text evidence="1 8">Belongs to the NDC80/HEC1 family.</text>
</comment>
<keyword evidence="3 8" id="KW-0132">Cell division</keyword>
<keyword evidence="8" id="KW-0995">Kinetochore</keyword>
<comment type="subcellular location">
    <subcellularLocation>
        <location evidence="8">Chromosome</location>
        <location evidence="8">Centromere</location>
        <location evidence="8">Kinetochore</location>
    </subcellularLocation>
    <subcellularLocation>
        <location evidence="8">Nucleus</location>
    </subcellularLocation>
</comment>
<feature type="domain" description="Kinetochore protein Ndc80 CH" evidence="11">
    <location>
        <begin position="79"/>
        <end position="176"/>
    </location>
</feature>
<evidence type="ECO:0000256" key="5">
    <source>
        <dbReference type="ARBA" id="ARBA00023054"/>
    </source>
</evidence>
<evidence type="ECO:0000256" key="8">
    <source>
        <dbReference type="RuleBase" id="RU368072"/>
    </source>
</evidence>
<dbReference type="GO" id="GO:0051301">
    <property type="term" value="P:cell division"/>
    <property type="evidence" value="ECO:0007669"/>
    <property type="project" value="UniProtKB-UniRule"/>
</dbReference>
<organism evidence="12 13">
    <name type="scientific">Apostasia shenzhenica</name>
    <dbReference type="NCBI Taxonomy" id="1088818"/>
    <lineage>
        <taxon>Eukaryota</taxon>
        <taxon>Viridiplantae</taxon>
        <taxon>Streptophyta</taxon>
        <taxon>Embryophyta</taxon>
        <taxon>Tracheophyta</taxon>
        <taxon>Spermatophyta</taxon>
        <taxon>Magnoliopsida</taxon>
        <taxon>Liliopsida</taxon>
        <taxon>Asparagales</taxon>
        <taxon>Orchidaceae</taxon>
        <taxon>Apostasioideae</taxon>
        <taxon>Apostasia</taxon>
    </lineage>
</organism>
<protein>
    <recommendedName>
        <fullName evidence="8">Kinetochore protein NDC80</fullName>
    </recommendedName>
</protein>